<gene>
    <name evidence="1" type="ORF">DFQ59_103260</name>
</gene>
<reference evidence="1 2" key="1">
    <citation type="submission" date="2018-07" db="EMBL/GenBank/DDBJ databases">
        <title>Genomic Encyclopedia of Type Strains, Phase IV (KMG-IV): sequencing the most valuable type-strain genomes for metagenomic binning, comparative biology and taxonomic classification.</title>
        <authorList>
            <person name="Goeker M."/>
        </authorList>
    </citation>
    <scope>NUCLEOTIDE SEQUENCE [LARGE SCALE GENOMIC DNA]</scope>
    <source>
        <strain evidence="1 2">DSM 26407</strain>
    </source>
</reference>
<sequence>MWLLNKLFTHADQPTPRFAFQGTVNWMRGLAILVDGQFSYQQLQQFYQRTQRRQANEQADALAYECLTMSIHNVSAIDSMKVIENPYPIVRSAIVAWYYATYYAAKAMLAASSGTDPQTHASAGKVWQAEIVGAGLVMAPFDLCITGITPNNVRQVMSTLRAGNAHYLNTEPTNEDMARGALYSYLKGTAEYEQWRIEEMVKDSREYKQGGFNSFRSDAAKALRDVKLNPAHVNYLVQAFRYRGKANYRDAIYLSYGRDDTERLRQFVSDLAAVAGAFSLMAAHYAAKRVVRNDWAEFVTDLEEYAKFELPFDLGEI</sequence>
<dbReference type="EMBL" id="QPJY01000003">
    <property type="protein sequence ID" value="RCX31292.1"/>
    <property type="molecule type" value="Genomic_DNA"/>
</dbReference>
<evidence type="ECO:0000313" key="2">
    <source>
        <dbReference type="Proteomes" id="UP000252707"/>
    </source>
</evidence>
<evidence type="ECO:0000313" key="1">
    <source>
        <dbReference type="EMBL" id="RCX31292.1"/>
    </source>
</evidence>
<dbReference type="Proteomes" id="UP000252707">
    <property type="component" value="Unassembled WGS sequence"/>
</dbReference>
<protein>
    <submittedName>
        <fullName evidence="1">Uncharacterized protein</fullName>
    </submittedName>
</protein>
<keyword evidence="2" id="KW-1185">Reference proteome</keyword>
<comment type="caution">
    <text evidence="1">The sequence shown here is derived from an EMBL/GenBank/DDBJ whole genome shotgun (WGS) entry which is preliminary data.</text>
</comment>
<name>A0A369CB83_9GAMM</name>
<accession>A0A369CB83</accession>
<proteinExistence type="predicted"/>
<dbReference type="AlphaFoldDB" id="A0A369CB83"/>
<organism evidence="1 2">
    <name type="scientific">Thioalbus denitrificans</name>
    <dbReference type="NCBI Taxonomy" id="547122"/>
    <lineage>
        <taxon>Bacteria</taxon>
        <taxon>Pseudomonadati</taxon>
        <taxon>Pseudomonadota</taxon>
        <taxon>Gammaproteobacteria</taxon>
        <taxon>Chromatiales</taxon>
        <taxon>Ectothiorhodospiraceae</taxon>
        <taxon>Thioalbus</taxon>
    </lineage>
</organism>